<comment type="similarity">
    <text evidence="1">Belongs to the plant acyltransferase family.</text>
</comment>
<dbReference type="Gene3D" id="3.30.559.10">
    <property type="entry name" value="Chloramphenicol acetyltransferase-like domain"/>
    <property type="match status" value="1"/>
</dbReference>
<name>A0A565BH64_9BRAS</name>
<dbReference type="Proteomes" id="UP000489600">
    <property type="component" value="Unassembled WGS sequence"/>
</dbReference>
<dbReference type="EMBL" id="CABITT030000004">
    <property type="protein sequence ID" value="VVB00970.1"/>
    <property type="molecule type" value="Genomic_DNA"/>
</dbReference>
<dbReference type="InterPro" id="IPR023213">
    <property type="entry name" value="CAT-like_dom_sf"/>
</dbReference>
<proteinExistence type="inferred from homology"/>
<reference evidence="2" key="1">
    <citation type="submission" date="2019-07" db="EMBL/GenBank/DDBJ databases">
        <authorList>
            <person name="Dittberner H."/>
        </authorList>
    </citation>
    <scope>NUCLEOTIDE SEQUENCE [LARGE SCALE GENOMIC DNA]</scope>
</reference>
<dbReference type="PANTHER" id="PTHR31147">
    <property type="entry name" value="ACYL TRANSFERASE 4"/>
    <property type="match status" value="1"/>
</dbReference>
<keyword evidence="3" id="KW-1185">Reference proteome</keyword>
<gene>
    <name evidence="2" type="ORF">ANE_LOCUS11414</name>
</gene>
<sequence length="223" mass="25180">MTEDVVREILNITSEDITKLKKIIAEDEEITNEKEKNEVAVTSLEILEAHIWRARCRALKLNEEGTTVFGLFVRIRGVMDPPLPEGYYGNSFVNPSVALTVKELSESPLSRVVRLIADTKRAALDKRYVLGKLSEIERINLKEMALFKDNKGGWMTLTDWRQVGYQYDGLVNIIPLVPMRMTYFCILLPASQADPGMSGGARLLVTLPRGAMAMFKEEIKNAF</sequence>
<dbReference type="AlphaFoldDB" id="A0A565BH64"/>
<dbReference type="InterPro" id="IPR050898">
    <property type="entry name" value="Plant_acyltransferase"/>
</dbReference>
<evidence type="ECO:0000313" key="2">
    <source>
        <dbReference type="EMBL" id="VVB00970.1"/>
    </source>
</evidence>
<organism evidence="2 3">
    <name type="scientific">Arabis nemorensis</name>
    <dbReference type="NCBI Taxonomy" id="586526"/>
    <lineage>
        <taxon>Eukaryota</taxon>
        <taxon>Viridiplantae</taxon>
        <taxon>Streptophyta</taxon>
        <taxon>Embryophyta</taxon>
        <taxon>Tracheophyta</taxon>
        <taxon>Spermatophyta</taxon>
        <taxon>Magnoliopsida</taxon>
        <taxon>eudicotyledons</taxon>
        <taxon>Gunneridae</taxon>
        <taxon>Pentapetalae</taxon>
        <taxon>rosids</taxon>
        <taxon>malvids</taxon>
        <taxon>Brassicales</taxon>
        <taxon>Brassicaceae</taxon>
        <taxon>Arabideae</taxon>
        <taxon>Arabis</taxon>
    </lineage>
</organism>
<comment type="caution">
    <text evidence="2">The sequence shown here is derived from an EMBL/GenBank/DDBJ whole genome shotgun (WGS) entry which is preliminary data.</text>
</comment>
<accession>A0A565BH64</accession>
<evidence type="ECO:0000313" key="3">
    <source>
        <dbReference type="Proteomes" id="UP000489600"/>
    </source>
</evidence>
<dbReference type="OrthoDB" id="671439at2759"/>
<evidence type="ECO:0000256" key="1">
    <source>
        <dbReference type="ARBA" id="ARBA00009861"/>
    </source>
</evidence>
<dbReference type="PANTHER" id="PTHR31147:SF25">
    <property type="entry name" value="HXXXD-TYPE ACYL-TRANSFERASE FAMILY PROTEIN"/>
    <property type="match status" value="1"/>
</dbReference>
<dbReference type="Pfam" id="PF02458">
    <property type="entry name" value="Transferase"/>
    <property type="match status" value="1"/>
</dbReference>
<protein>
    <submittedName>
        <fullName evidence="2">Uncharacterized protein</fullName>
    </submittedName>
</protein>